<dbReference type="InterPro" id="IPR050272">
    <property type="entry name" value="Isochorismatase-like_hydrls"/>
</dbReference>
<gene>
    <name evidence="3" type="ORF">PQR66_25860</name>
</gene>
<keyword evidence="4" id="KW-1185">Reference proteome</keyword>
<dbReference type="SUPFAM" id="SSF52499">
    <property type="entry name" value="Isochorismatase-like hydrolases"/>
    <property type="match status" value="1"/>
</dbReference>
<dbReference type="InterPro" id="IPR036380">
    <property type="entry name" value="Isochorismatase-like_sf"/>
</dbReference>
<dbReference type="InterPro" id="IPR000868">
    <property type="entry name" value="Isochorismatase-like_dom"/>
</dbReference>
<dbReference type="Proteomes" id="UP001629249">
    <property type="component" value="Unassembled WGS sequence"/>
</dbReference>
<evidence type="ECO:0000313" key="4">
    <source>
        <dbReference type="Proteomes" id="UP001629249"/>
    </source>
</evidence>
<evidence type="ECO:0000256" key="1">
    <source>
        <dbReference type="ARBA" id="ARBA00022801"/>
    </source>
</evidence>
<accession>A0ABW8ZUF3</accession>
<dbReference type="PANTHER" id="PTHR43540:SF1">
    <property type="entry name" value="ISOCHORISMATASE HYDROLASE"/>
    <property type="match status" value="1"/>
</dbReference>
<reference evidence="3 4" key="1">
    <citation type="journal article" date="2024" name="Chem. Sci.">
        <title>Discovery of megapolipeptins by genome mining of a Burkholderiales bacteria collection.</title>
        <authorList>
            <person name="Paulo B.S."/>
            <person name="Recchia M.J.J."/>
            <person name="Lee S."/>
            <person name="Fergusson C.H."/>
            <person name="Romanowski S.B."/>
            <person name="Hernandez A."/>
            <person name="Krull N."/>
            <person name="Liu D.Y."/>
            <person name="Cavanagh H."/>
            <person name="Bos A."/>
            <person name="Gray C.A."/>
            <person name="Murphy B.T."/>
            <person name="Linington R.G."/>
            <person name="Eustaquio A.S."/>
        </authorList>
    </citation>
    <scope>NUCLEOTIDE SEQUENCE [LARGE SCALE GENOMIC DNA]</scope>
    <source>
        <strain evidence="3 4">RL16-012-BIC-B</strain>
    </source>
</reference>
<dbReference type="RefSeq" id="WP_408331222.1">
    <property type="nucleotide sequence ID" value="NZ_JAQQFH010000019.1"/>
</dbReference>
<keyword evidence="1" id="KW-0378">Hydrolase</keyword>
<dbReference type="PANTHER" id="PTHR43540">
    <property type="entry name" value="PEROXYUREIDOACRYLATE/UREIDOACRYLATE AMIDOHYDROLASE-RELATED"/>
    <property type="match status" value="1"/>
</dbReference>
<sequence>MHAVAGEFGRFTGVADIYSRSGIGLRTGWGVTPALVVVDFQKGFTCAESGVGAPMIAEIASTNRLVRACIDASVPVMYTAVGFQPGECSAWLRKMPGLEVLTEGGRYCELDDELVRAADAPFWIKRAPSAFFGTPLLAHLTSLGIDTVIVAGCVTSGCIRATTIDAASHGYRVVVPLECVADRSEEVHVANLFDIDAKYGDVMPLAQVIAHLAGEQGP</sequence>
<evidence type="ECO:0000259" key="2">
    <source>
        <dbReference type="Pfam" id="PF00857"/>
    </source>
</evidence>
<feature type="domain" description="Isochorismatase-like" evidence="2">
    <location>
        <begin position="34"/>
        <end position="206"/>
    </location>
</feature>
<dbReference type="Pfam" id="PF00857">
    <property type="entry name" value="Isochorismatase"/>
    <property type="match status" value="1"/>
</dbReference>
<name>A0ABW8ZUF3_9BURK</name>
<proteinExistence type="predicted"/>
<organism evidence="3 4">
    <name type="scientific">Paraburkholderia agricolaris</name>
    <dbReference type="NCBI Taxonomy" id="2152888"/>
    <lineage>
        <taxon>Bacteria</taxon>
        <taxon>Pseudomonadati</taxon>
        <taxon>Pseudomonadota</taxon>
        <taxon>Betaproteobacteria</taxon>
        <taxon>Burkholderiales</taxon>
        <taxon>Burkholderiaceae</taxon>
        <taxon>Paraburkholderia</taxon>
    </lineage>
</organism>
<dbReference type="EMBL" id="JAQQFN010000021">
    <property type="protein sequence ID" value="MFL9886493.1"/>
    <property type="molecule type" value="Genomic_DNA"/>
</dbReference>
<dbReference type="Gene3D" id="3.40.50.850">
    <property type="entry name" value="Isochorismatase-like"/>
    <property type="match status" value="1"/>
</dbReference>
<protein>
    <submittedName>
        <fullName evidence="3">Isochorismatase family protein</fullName>
    </submittedName>
</protein>
<evidence type="ECO:0000313" key="3">
    <source>
        <dbReference type="EMBL" id="MFL9886493.1"/>
    </source>
</evidence>
<comment type="caution">
    <text evidence="3">The sequence shown here is derived from an EMBL/GenBank/DDBJ whole genome shotgun (WGS) entry which is preliminary data.</text>
</comment>